<evidence type="ECO:0000313" key="6">
    <source>
        <dbReference type="EMBL" id="CAD2216790.1"/>
    </source>
</evidence>
<evidence type="ECO:0000256" key="1">
    <source>
        <dbReference type="ARBA" id="ARBA00022679"/>
    </source>
</evidence>
<sequence length="243" mass="26616">MTGFRDVVPHEAMELFEVNEVLGQLCGDDRSENEPLWTAEEAKSILVGDHGYQNDSAQLSMLSNIIANRLTPKEQRAFLLFCTGCPRLPPGGLSALGAITVVKRSNAFDVARSLARQTLSTPIIQQQEGDDDDLEGSPLTLAMRDRSPEGDGDDPAEDPPPEDSGSSTTDVEGQSDLTQNGAMTNSSICQDDITQNMLSTDWSLPSVNTCFKYLKLPPYPEEELMYEKLLLAINHCTESFELS</sequence>
<dbReference type="VEuPathDB" id="TriTrypDB:ADEAN_000426800"/>
<dbReference type="Gene3D" id="3.30.2410.10">
    <property type="entry name" value="Hect, E3 ligase catalytic domain"/>
    <property type="match status" value="2"/>
</dbReference>
<evidence type="ECO:0000313" key="7">
    <source>
        <dbReference type="Proteomes" id="UP000515908"/>
    </source>
</evidence>
<dbReference type="GO" id="GO:0000209">
    <property type="term" value="P:protein polyubiquitination"/>
    <property type="evidence" value="ECO:0007669"/>
    <property type="project" value="TreeGrafter"/>
</dbReference>
<accession>A0A7G2CA96</accession>
<dbReference type="SUPFAM" id="SSF56204">
    <property type="entry name" value="Hect, E3 ligase catalytic domain"/>
    <property type="match status" value="1"/>
</dbReference>
<protein>
    <submittedName>
        <fullName evidence="6">HECT-domain (Ubiquitin-transferase), putative</fullName>
    </submittedName>
</protein>
<evidence type="ECO:0000256" key="2">
    <source>
        <dbReference type="ARBA" id="ARBA00022786"/>
    </source>
</evidence>
<evidence type="ECO:0000259" key="5">
    <source>
        <dbReference type="PROSITE" id="PS50237"/>
    </source>
</evidence>
<evidence type="ECO:0000256" key="3">
    <source>
        <dbReference type="PROSITE-ProRule" id="PRU00104"/>
    </source>
</evidence>
<dbReference type="EMBL" id="LR877151">
    <property type="protein sequence ID" value="CAD2216790.1"/>
    <property type="molecule type" value="Genomic_DNA"/>
</dbReference>
<dbReference type="PANTHER" id="PTHR45670">
    <property type="entry name" value="E3 UBIQUITIN-PROTEIN LIGASE TRIP12"/>
    <property type="match status" value="1"/>
</dbReference>
<dbReference type="InterPro" id="IPR035983">
    <property type="entry name" value="Hect_E3_ubiquitin_ligase"/>
</dbReference>
<dbReference type="GO" id="GO:0043161">
    <property type="term" value="P:proteasome-mediated ubiquitin-dependent protein catabolic process"/>
    <property type="evidence" value="ECO:0007669"/>
    <property type="project" value="TreeGrafter"/>
</dbReference>
<feature type="compositionally biased region" description="Acidic residues" evidence="4">
    <location>
        <begin position="150"/>
        <end position="161"/>
    </location>
</feature>
<reference evidence="6 7" key="1">
    <citation type="submission" date="2020-08" db="EMBL/GenBank/DDBJ databases">
        <authorList>
            <person name="Newling K."/>
            <person name="Davey J."/>
            <person name="Forrester S."/>
        </authorList>
    </citation>
    <scope>NUCLEOTIDE SEQUENCE [LARGE SCALE GENOMIC DNA]</scope>
    <source>
        <strain evidence="7">Crithidia deanei Carvalho (ATCC PRA-265)</strain>
    </source>
</reference>
<keyword evidence="7" id="KW-1185">Reference proteome</keyword>
<gene>
    <name evidence="6" type="ORF">ADEAN_000426800</name>
</gene>
<dbReference type="Proteomes" id="UP000515908">
    <property type="component" value="Chromosome 07"/>
</dbReference>
<dbReference type="GO" id="GO:0061630">
    <property type="term" value="F:ubiquitin protein ligase activity"/>
    <property type="evidence" value="ECO:0007669"/>
    <property type="project" value="InterPro"/>
</dbReference>
<feature type="active site" description="Glycyl thioester intermediate" evidence="3">
    <location>
        <position position="210"/>
    </location>
</feature>
<dbReference type="InterPro" id="IPR000569">
    <property type="entry name" value="HECT_dom"/>
</dbReference>
<keyword evidence="2 3" id="KW-0833">Ubl conjugation pathway</keyword>
<dbReference type="PROSITE" id="PS50237">
    <property type="entry name" value="HECT"/>
    <property type="match status" value="1"/>
</dbReference>
<evidence type="ECO:0000256" key="4">
    <source>
        <dbReference type="SAM" id="MobiDB-lite"/>
    </source>
</evidence>
<name>A0A7G2CA96_9TRYP</name>
<organism evidence="6 7">
    <name type="scientific">Angomonas deanei</name>
    <dbReference type="NCBI Taxonomy" id="59799"/>
    <lineage>
        <taxon>Eukaryota</taxon>
        <taxon>Discoba</taxon>
        <taxon>Euglenozoa</taxon>
        <taxon>Kinetoplastea</taxon>
        <taxon>Metakinetoplastina</taxon>
        <taxon>Trypanosomatida</taxon>
        <taxon>Trypanosomatidae</taxon>
        <taxon>Strigomonadinae</taxon>
        <taxon>Angomonas</taxon>
    </lineage>
</organism>
<dbReference type="PANTHER" id="PTHR45670:SF1">
    <property type="entry name" value="E3 UBIQUITIN-PROTEIN LIGASE HECTD1"/>
    <property type="match status" value="1"/>
</dbReference>
<feature type="compositionally biased region" description="Polar residues" evidence="4">
    <location>
        <begin position="168"/>
        <end position="184"/>
    </location>
</feature>
<feature type="region of interest" description="Disordered" evidence="4">
    <location>
        <begin position="121"/>
        <end position="184"/>
    </location>
</feature>
<dbReference type="InterPro" id="IPR045322">
    <property type="entry name" value="HECTD1/TRIP12-like"/>
</dbReference>
<dbReference type="Pfam" id="PF00632">
    <property type="entry name" value="HECT"/>
    <property type="match status" value="1"/>
</dbReference>
<keyword evidence="1 6" id="KW-0808">Transferase</keyword>
<proteinExistence type="predicted"/>
<feature type="domain" description="HECT" evidence="5">
    <location>
        <begin position="1"/>
        <end position="243"/>
    </location>
</feature>
<dbReference type="AlphaFoldDB" id="A0A7G2CA96"/>